<dbReference type="Pfam" id="PF13837">
    <property type="entry name" value="Myb_DNA-bind_4"/>
    <property type="match status" value="1"/>
</dbReference>
<dbReference type="Proteomes" id="UP000515161">
    <property type="component" value="Unplaced"/>
</dbReference>
<dbReference type="InParanoid" id="A0A6P8V4I8"/>
<feature type="region of interest" description="Disordered" evidence="1">
    <location>
        <begin position="345"/>
        <end position="368"/>
    </location>
</feature>
<feature type="compositionally biased region" description="Basic and acidic residues" evidence="1">
    <location>
        <begin position="170"/>
        <end position="189"/>
    </location>
</feature>
<dbReference type="OrthoDB" id="691673at2759"/>
<feature type="region of interest" description="Disordered" evidence="1">
    <location>
        <begin position="260"/>
        <end position="279"/>
    </location>
</feature>
<feature type="region of interest" description="Disordered" evidence="1">
    <location>
        <begin position="383"/>
        <end position="419"/>
    </location>
</feature>
<dbReference type="PANTHER" id="PTHR47595:SF1">
    <property type="entry name" value="MYB_SANT-LIKE DNA-BINDING DOMAIN-CONTAINING PROTEIN"/>
    <property type="match status" value="1"/>
</dbReference>
<evidence type="ECO:0000313" key="4">
    <source>
        <dbReference type="RefSeq" id="XP_034085144.1"/>
    </source>
</evidence>
<feature type="domain" description="Myb/SANT-like DNA-binding" evidence="2">
    <location>
        <begin position="9"/>
        <end position="97"/>
    </location>
</feature>
<dbReference type="PANTHER" id="PTHR47595">
    <property type="entry name" value="HEAT SHOCK 70 KDA PROTEIN 14"/>
    <property type="match status" value="1"/>
</dbReference>
<feature type="compositionally biased region" description="Polar residues" evidence="1">
    <location>
        <begin position="345"/>
        <end position="358"/>
    </location>
</feature>
<accession>A0A6P8V4I8</accession>
<dbReference type="AlphaFoldDB" id="A0A6P8V4I8"/>
<dbReference type="KEGG" id="gacu:117554757"/>
<dbReference type="InterPro" id="IPR044822">
    <property type="entry name" value="Myb_DNA-bind_4"/>
</dbReference>
<protein>
    <submittedName>
        <fullName evidence="4">Uncharacterized protein LOC117554757 isoform X1</fullName>
    </submittedName>
</protein>
<reference evidence="4" key="1">
    <citation type="submission" date="2025-08" db="UniProtKB">
        <authorList>
            <consortium name="RefSeq"/>
        </authorList>
    </citation>
    <scope>IDENTIFICATION</scope>
</reference>
<feature type="compositionally biased region" description="Polar residues" evidence="1">
    <location>
        <begin position="383"/>
        <end position="399"/>
    </location>
</feature>
<dbReference type="FunFam" id="1.10.10.60:FF:000032">
    <property type="entry name" value="Zinc finger and SCAN domain-containing 20"/>
    <property type="match status" value="1"/>
</dbReference>
<dbReference type="GeneID" id="117554757"/>
<keyword evidence="3" id="KW-1185">Reference proteome</keyword>
<gene>
    <name evidence="4" type="primary">LOC117554757</name>
</gene>
<dbReference type="RefSeq" id="XP_034085144.1">
    <property type="nucleotide sequence ID" value="XM_034229253.1"/>
</dbReference>
<evidence type="ECO:0000259" key="2">
    <source>
        <dbReference type="Pfam" id="PF13837"/>
    </source>
</evidence>
<evidence type="ECO:0000313" key="3">
    <source>
        <dbReference type="Proteomes" id="UP000515161"/>
    </source>
</evidence>
<name>A0A6P8V4I8_GYMAC</name>
<evidence type="ECO:0000256" key="1">
    <source>
        <dbReference type="SAM" id="MobiDB-lite"/>
    </source>
</evidence>
<feature type="compositionally biased region" description="Low complexity" evidence="1">
    <location>
        <begin position="136"/>
        <end position="146"/>
    </location>
</feature>
<proteinExistence type="predicted"/>
<feature type="region of interest" description="Disordered" evidence="1">
    <location>
        <begin position="128"/>
        <end position="189"/>
    </location>
</feature>
<organism evidence="3 4">
    <name type="scientific">Gymnodraco acuticeps</name>
    <name type="common">Antarctic dragonfish</name>
    <dbReference type="NCBI Taxonomy" id="8218"/>
    <lineage>
        <taxon>Eukaryota</taxon>
        <taxon>Metazoa</taxon>
        <taxon>Chordata</taxon>
        <taxon>Craniata</taxon>
        <taxon>Vertebrata</taxon>
        <taxon>Euteleostomi</taxon>
        <taxon>Actinopterygii</taxon>
        <taxon>Neopterygii</taxon>
        <taxon>Teleostei</taxon>
        <taxon>Neoteleostei</taxon>
        <taxon>Acanthomorphata</taxon>
        <taxon>Eupercaria</taxon>
        <taxon>Perciformes</taxon>
        <taxon>Notothenioidei</taxon>
        <taxon>Bathydraconidae</taxon>
        <taxon>Gymnodraco</taxon>
    </lineage>
</organism>
<sequence>MATSKKSIPWSTEEVTTFLHLIGDDKIQRELDGTTRNLKVFQDVSAQMSERGFSRTFLQCREKLKKMKSEYRQVKDNNNTSGAGRKHWKWFDLLDQIYGHRPANVGREGGLDSATALLESLQDDYIGTSEEEHSPTRPQTPAEEPTPTQPPTRSAITSPQRVVLGKRKRGGEDRTQQERYHEQHMAQQERHLDWAKASAERRWKLDAALRREEAVLRREEAAQAETFNLAFLRTLGEVLGGLGSRRGSLPSSLCEEQQVQLSEQSHITSDPVQTSSDPVPTSSVGLCKLVRWAHSHGTFCSLLPSLQQLTSHGTALTTEPGSYGSSVPVAVWSCADGHAYISEHSNANGGSGHTSNGQERFVGGRPSNKVTVKESCDLSYSEAASQGQQFSSGCDSSATAEDDDYEPHPSRKRGGATGVALPVKKVKQEADSAEDCDSGIITKWLLL</sequence>
<dbReference type="Gene3D" id="1.10.10.60">
    <property type="entry name" value="Homeodomain-like"/>
    <property type="match status" value="1"/>
</dbReference>